<protein>
    <submittedName>
        <fullName evidence="1">Uncharacterized protein</fullName>
    </submittedName>
</protein>
<evidence type="ECO:0000313" key="2">
    <source>
        <dbReference type="Proteomes" id="UP000188318"/>
    </source>
</evidence>
<reference evidence="2" key="1">
    <citation type="journal article" date="2017" name="Genome Biol.">
        <title>Comparative genomics reveals high biological diversity and specific adaptations in the industrially and medically important fungal genus Aspergillus.</title>
        <authorList>
            <person name="de Vries R.P."/>
            <person name="Riley R."/>
            <person name="Wiebenga A."/>
            <person name="Aguilar-Osorio G."/>
            <person name="Amillis S."/>
            <person name="Uchima C.A."/>
            <person name="Anderluh G."/>
            <person name="Asadollahi M."/>
            <person name="Askin M."/>
            <person name="Barry K."/>
            <person name="Battaglia E."/>
            <person name="Bayram O."/>
            <person name="Benocci T."/>
            <person name="Braus-Stromeyer S.A."/>
            <person name="Caldana C."/>
            <person name="Canovas D."/>
            <person name="Cerqueira G.C."/>
            <person name="Chen F."/>
            <person name="Chen W."/>
            <person name="Choi C."/>
            <person name="Clum A."/>
            <person name="Dos Santos R.A."/>
            <person name="Damasio A.R."/>
            <person name="Diallinas G."/>
            <person name="Emri T."/>
            <person name="Fekete E."/>
            <person name="Flipphi M."/>
            <person name="Freyberg S."/>
            <person name="Gallo A."/>
            <person name="Gournas C."/>
            <person name="Habgood R."/>
            <person name="Hainaut M."/>
            <person name="Harispe M.L."/>
            <person name="Henrissat B."/>
            <person name="Hilden K.S."/>
            <person name="Hope R."/>
            <person name="Hossain A."/>
            <person name="Karabika E."/>
            <person name="Karaffa L."/>
            <person name="Karanyi Z."/>
            <person name="Krasevec N."/>
            <person name="Kuo A."/>
            <person name="Kusch H."/>
            <person name="LaButti K."/>
            <person name="Lagendijk E.L."/>
            <person name="Lapidus A."/>
            <person name="Levasseur A."/>
            <person name="Lindquist E."/>
            <person name="Lipzen A."/>
            <person name="Logrieco A.F."/>
            <person name="MacCabe A."/>
            <person name="Maekelae M.R."/>
            <person name="Malavazi I."/>
            <person name="Melin P."/>
            <person name="Meyer V."/>
            <person name="Mielnichuk N."/>
            <person name="Miskei M."/>
            <person name="Molnar A.P."/>
            <person name="Mule G."/>
            <person name="Ngan C.Y."/>
            <person name="Orejas M."/>
            <person name="Orosz E."/>
            <person name="Ouedraogo J.P."/>
            <person name="Overkamp K.M."/>
            <person name="Park H.-S."/>
            <person name="Perrone G."/>
            <person name="Piumi F."/>
            <person name="Punt P.J."/>
            <person name="Ram A.F."/>
            <person name="Ramon A."/>
            <person name="Rauscher S."/>
            <person name="Record E."/>
            <person name="Riano-Pachon D.M."/>
            <person name="Robert V."/>
            <person name="Roehrig J."/>
            <person name="Ruller R."/>
            <person name="Salamov A."/>
            <person name="Salih N.S."/>
            <person name="Samson R.A."/>
            <person name="Sandor E."/>
            <person name="Sanguinetti M."/>
            <person name="Schuetze T."/>
            <person name="Sepcic K."/>
            <person name="Shelest E."/>
            <person name="Sherlock G."/>
            <person name="Sophianopoulou V."/>
            <person name="Squina F.M."/>
            <person name="Sun H."/>
            <person name="Susca A."/>
            <person name="Todd R.B."/>
            <person name="Tsang A."/>
            <person name="Unkles S.E."/>
            <person name="van de Wiele N."/>
            <person name="van Rossen-Uffink D."/>
            <person name="Oliveira J.V."/>
            <person name="Vesth T.C."/>
            <person name="Visser J."/>
            <person name="Yu J.-H."/>
            <person name="Zhou M."/>
            <person name="Andersen M.R."/>
            <person name="Archer D.B."/>
            <person name="Baker S.E."/>
            <person name="Benoit I."/>
            <person name="Brakhage A.A."/>
            <person name="Braus G.H."/>
            <person name="Fischer R."/>
            <person name="Frisvad J.C."/>
            <person name="Goldman G.H."/>
            <person name="Houbraken J."/>
            <person name="Oakley B."/>
            <person name="Pocsi I."/>
            <person name="Scazzocchio C."/>
            <person name="Seiboth B."/>
            <person name="vanKuyk P.A."/>
            <person name="Wortman J."/>
            <person name="Dyer P.S."/>
            <person name="Grigoriev I.V."/>
        </authorList>
    </citation>
    <scope>NUCLEOTIDE SEQUENCE [LARGE SCALE GENOMIC DNA]</scope>
    <source>
        <strain evidence="2">ITEM 5010</strain>
    </source>
</reference>
<keyword evidence="2" id="KW-1185">Reference proteome</keyword>
<sequence length="58" mass="6509">ITASSPHGPYKQRRNFRMALRASHVQSRIPTGIHAKRVSTASEQQLHRRLVSLPGSCM</sequence>
<dbReference type="AlphaFoldDB" id="A0A1R3RXF4"/>
<dbReference type="Proteomes" id="UP000188318">
    <property type="component" value="Unassembled WGS sequence"/>
</dbReference>
<evidence type="ECO:0000313" key="1">
    <source>
        <dbReference type="EMBL" id="OOF99140.1"/>
    </source>
</evidence>
<feature type="non-terminal residue" evidence="1">
    <location>
        <position position="1"/>
    </location>
</feature>
<accession>A0A1R3RXF4</accession>
<organism evidence="1 2">
    <name type="scientific">Aspergillus carbonarius (strain ITEM 5010)</name>
    <dbReference type="NCBI Taxonomy" id="602072"/>
    <lineage>
        <taxon>Eukaryota</taxon>
        <taxon>Fungi</taxon>
        <taxon>Dikarya</taxon>
        <taxon>Ascomycota</taxon>
        <taxon>Pezizomycotina</taxon>
        <taxon>Eurotiomycetes</taxon>
        <taxon>Eurotiomycetidae</taxon>
        <taxon>Eurotiales</taxon>
        <taxon>Aspergillaceae</taxon>
        <taxon>Aspergillus</taxon>
        <taxon>Aspergillus subgen. Circumdati</taxon>
    </lineage>
</organism>
<dbReference type="VEuPathDB" id="FungiDB:ASPCADRAFT_204792"/>
<proteinExistence type="predicted"/>
<name>A0A1R3RXF4_ASPC5</name>
<gene>
    <name evidence="1" type="ORF">ASPCADRAFT_204792</name>
</gene>
<dbReference type="EMBL" id="KV907495">
    <property type="protein sequence ID" value="OOF99140.1"/>
    <property type="molecule type" value="Genomic_DNA"/>
</dbReference>